<dbReference type="RefSeq" id="WP_139222609.1">
    <property type="nucleotide sequence ID" value="NZ_FOTF01000008.1"/>
</dbReference>
<dbReference type="InterPro" id="IPR036108">
    <property type="entry name" value="4pyrrol_syn_uPrphyn_synt_sf"/>
</dbReference>
<name>A0A1I4F309_9RHOB</name>
<dbReference type="OrthoDB" id="7204250at2"/>
<feature type="domain" description="Tetrapyrrole biosynthesis uroporphyrinogen III synthase" evidence="1">
    <location>
        <begin position="34"/>
        <end position="217"/>
    </location>
</feature>
<gene>
    <name evidence="2" type="ORF">SAMN04488004_10882</name>
</gene>
<dbReference type="CDD" id="cd06578">
    <property type="entry name" value="HemD"/>
    <property type="match status" value="1"/>
</dbReference>
<evidence type="ECO:0000313" key="2">
    <source>
        <dbReference type="EMBL" id="SFL12372.1"/>
    </source>
</evidence>
<dbReference type="Pfam" id="PF02602">
    <property type="entry name" value="HEM4"/>
    <property type="match status" value="1"/>
</dbReference>
<dbReference type="InterPro" id="IPR003754">
    <property type="entry name" value="4pyrrol_synth_uPrphyn_synth"/>
</dbReference>
<dbReference type="Proteomes" id="UP000199550">
    <property type="component" value="Unassembled WGS sequence"/>
</dbReference>
<evidence type="ECO:0000259" key="1">
    <source>
        <dbReference type="Pfam" id="PF02602"/>
    </source>
</evidence>
<reference evidence="2 3" key="1">
    <citation type="submission" date="2016-10" db="EMBL/GenBank/DDBJ databases">
        <authorList>
            <person name="de Groot N.N."/>
        </authorList>
    </citation>
    <scope>NUCLEOTIDE SEQUENCE [LARGE SCALE GENOMIC DNA]</scope>
    <source>
        <strain evidence="2 3">DSM 16199</strain>
    </source>
</reference>
<dbReference type="AlphaFoldDB" id="A0A1I4F309"/>
<dbReference type="EMBL" id="FOTF01000008">
    <property type="protein sequence ID" value="SFL12372.1"/>
    <property type="molecule type" value="Genomic_DNA"/>
</dbReference>
<dbReference type="GO" id="GO:0004852">
    <property type="term" value="F:uroporphyrinogen-III synthase activity"/>
    <property type="evidence" value="ECO:0007669"/>
    <property type="project" value="InterPro"/>
</dbReference>
<dbReference type="Gene3D" id="3.40.50.10090">
    <property type="match status" value="1"/>
</dbReference>
<dbReference type="SUPFAM" id="SSF69618">
    <property type="entry name" value="HemD-like"/>
    <property type="match status" value="1"/>
</dbReference>
<accession>A0A1I4F309</accession>
<sequence length="232" mass="24085">MQPILIITRPDPAGTLFAQDVQRVMRKAVPIINAPALRIVPIAYDMPDASHVIFTSARAVAQAPIGTGLTAWCVGGATAAAADAKGYDVRSADGDADALVAMITAHHPAGPMVHLAGRHRRGAIAARLTAAGLRCTTIEAYDQVALPVPQSLIDAAAGSVPLVAPIFSARSAQGLLDLTYTAPLHIVAISAAVANLFRHIPQARALTVGHPDADHMTDMTIAVLRGLDPQAE</sequence>
<organism evidence="2 3">
    <name type="scientific">Loktanella salsilacus</name>
    <dbReference type="NCBI Taxonomy" id="195913"/>
    <lineage>
        <taxon>Bacteria</taxon>
        <taxon>Pseudomonadati</taxon>
        <taxon>Pseudomonadota</taxon>
        <taxon>Alphaproteobacteria</taxon>
        <taxon>Rhodobacterales</taxon>
        <taxon>Roseobacteraceae</taxon>
        <taxon>Loktanella</taxon>
    </lineage>
</organism>
<proteinExistence type="predicted"/>
<dbReference type="GO" id="GO:0033014">
    <property type="term" value="P:tetrapyrrole biosynthetic process"/>
    <property type="evidence" value="ECO:0007669"/>
    <property type="project" value="InterPro"/>
</dbReference>
<dbReference type="STRING" id="195913.SAMN04488004_10882"/>
<protein>
    <submittedName>
        <fullName evidence="2">Uroporphyrinogen-III synthase</fullName>
    </submittedName>
</protein>
<evidence type="ECO:0000313" key="3">
    <source>
        <dbReference type="Proteomes" id="UP000199550"/>
    </source>
</evidence>
<keyword evidence="3" id="KW-1185">Reference proteome</keyword>